<evidence type="ECO:0000256" key="2">
    <source>
        <dbReference type="ARBA" id="ARBA00022747"/>
    </source>
</evidence>
<dbReference type="Proteomes" id="UP000229497">
    <property type="component" value="Unassembled WGS sequence"/>
</dbReference>
<dbReference type="Pfam" id="PF01420">
    <property type="entry name" value="Methylase_S"/>
    <property type="match status" value="1"/>
</dbReference>
<sequence length="196" mass="21910">MQLKKLSTLAEIISGYTFRNAINSDTTENSFVLQAKNIERGHKIISTDSLVRVNLPKINSTSLLKKNDIVLVSKGFSLGSFRSALFMMDDKQVVANSSLLIIRVKIAGILSGYISAYLNSDEGQYKLLSLVSGSYIQSISKRRLAEEFMLPIPSIREQQLIVDLSVNIGKQREYYNRKSVLMGSILDSLLKFSHIS</sequence>
<dbReference type="InterPro" id="IPR000055">
    <property type="entry name" value="Restrct_endonuc_typeI_TRD"/>
</dbReference>
<dbReference type="GO" id="GO:0009307">
    <property type="term" value="P:DNA restriction-modification system"/>
    <property type="evidence" value="ECO:0007669"/>
    <property type="project" value="UniProtKB-KW"/>
</dbReference>
<organism evidence="5 6">
    <name type="scientific">Candidatus Roizmanbacteria bacterium CG11_big_fil_rev_8_21_14_0_20_37_16</name>
    <dbReference type="NCBI Taxonomy" id="1974857"/>
    <lineage>
        <taxon>Bacteria</taxon>
        <taxon>Candidatus Roizmaniibacteriota</taxon>
    </lineage>
</organism>
<evidence type="ECO:0000256" key="1">
    <source>
        <dbReference type="ARBA" id="ARBA00010923"/>
    </source>
</evidence>
<dbReference type="PANTHER" id="PTHR30408:SF12">
    <property type="entry name" value="TYPE I RESTRICTION ENZYME MJAVIII SPECIFICITY SUBUNIT"/>
    <property type="match status" value="1"/>
</dbReference>
<evidence type="ECO:0000313" key="6">
    <source>
        <dbReference type="Proteomes" id="UP000229497"/>
    </source>
</evidence>
<dbReference type="SUPFAM" id="SSF116734">
    <property type="entry name" value="DNA methylase specificity domain"/>
    <property type="match status" value="1"/>
</dbReference>
<keyword evidence="3" id="KW-0238">DNA-binding</keyword>
<feature type="domain" description="Type I restriction modification DNA specificity" evidence="4">
    <location>
        <begin position="2"/>
        <end position="163"/>
    </location>
</feature>
<evidence type="ECO:0000313" key="5">
    <source>
        <dbReference type="EMBL" id="PIQ71837.1"/>
    </source>
</evidence>
<dbReference type="AlphaFoldDB" id="A0A2H0KKP8"/>
<accession>A0A2H0KKP8</accession>
<keyword evidence="2" id="KW-0680">Restriction system</keyword>
<gene>
    <name evidence="5" type="ORF">COV87_01130</name>
</gene>
<dbReference type="Gene3D" id="3.90.220.20">
    <property type="entry name" value="DNA methylase specificity domains"/>
    <property type="match status" value="1"/>
</dbReference>
<comment type="similarity">
    <text evidence="1">Belongs to the type-I restriction system S methylase family.</text>
</comment>
<dbReference type="InterPro" id="IPR052021">
    <property type="entry name" value="Type-I_RS_S_subunit"/>
</dbReference>
<evidence type="ECO:0000256" key="3">
    <source>
        <dbReference type="ARBA" id="ARBA00023125"/>
    </source>
</evidence>
<reference evidence="5 6" key="1">
    <citation type="submission" date="2017-09" db="EMBL/GenBank/DDBJ databases">
        <title>Depth-based differentiation of microbial function through sediment-hosted aquifers and enrichment of novel symbionts in the deep terrestrial subsurface.</title>
        <authorList>
            <person name="Probst A.J."/>
            <person name="Ladd B."/>
            <person name="Jarett J.K."/>
            <person name="Geller-Mcgrath D.E."/>
            <person name="Sieber C.M."/>
            <person name="Emerson J.B."/>
            <person name="Anantharaman K."/>
            <person name="Thomas B.C."/>
            <person name="Malmstrom R."/>
            <person name="Stieglmeier M."/>
            <person name="Klingl A."/>
            <person name="Woyke T."/>
            <person name="Ryan C.M."/>
            <person name="Banfield J.F."/>
        </authorList>
    </citation>
    <scope>NUCLEOTIDE SEQUENCE [LARGE SCALE GENOMIC DNA]</scope>
    <source>
        <strain evidence="5">CG11_big_fil_rev_8_21_14_0_20_37_16</strain>
    </source>
</reference>
<dbReference type="GO" id="GO:0003677">
    <property type="term" value="F:DNA binding"/>
    <property type="evidence" value="ECO:0007669"/>
    <property type="project" value="UniProtKB-KW"/>
</dbReference>
<comment type="caution">
    <text evidence="5">The sequence shown here is derived from an EMBL/GenBank/DDBJ whole genome shotgun (WGS) entry which is preliminary data.</text>
</comment>
<dbReference type="PANTHER" id="PTHR30408">
    <property type="entry name" value="TYPE-1 RESTRICTION ENZYME ECOKI SPECIFICITY PROTEIN"/>
    <property type="match status" value="1"/>
</dbReference>
<name>A0A2H0KKP8_9BACT</name>
<protein>
    <recommendedName>
        <fullName evidence="4">Type I restriction modification DNA specificity domain-containing protein</fullName>
    </recommendedName>
</protein>
<proteinExistence type="inferred from homology"/>
<evidence type="ECO:0000259" key="4">
    <source>
        <dbReference type="Pfam" id="PF01420"/>
    </source>
</evidence>
<dbReference type="InterPro" id="IPR044946">
    <property type="entry name" value="Restrct_endonuc_typeI_TRD_sf"/>
</dbReference>
<dbReference type="EMBL" id="PCVK01000032">
    <property type="protein sequence ID" value="PIQ71837.1"/>
    <property type="molecule type" value="Genomic_DNA"/>
</dbReference>